<dbReference type="InterPro" id="IPR046667">
    <property type="entry name" value="DUF6537"/>
</dbReference>
<dbReference type="PANTHER" id="PTHR43854:SF1">
    <property type="entry name" value="INDOLEPYRUVATE OXIDOREDUCTASE SUBUNIT IORB"/>
    <property type="match status" value="1"/>
</dbReference>
<accession>A0A1J0WL77</accession>
<dbReference type="PANTHER" id="PTHR43854">
    <property type="entry name" value="INDOLEPYRUVATE OXIDOREDUCTASE SUBUNIT IORB"/>
    <property type="match status" value="1"/>
</dbReference>
<dbReference type="Proteomes" id="UP000181897">
    <property type="component" value="Chromosome"/>
</dbReference>
<feature type="domain" description="Pyruvate/ketoisovalerate oxidoreductase catalytic" evidence="3">
    <location>
        <begin position="26"/>
        <end position="212"/>
    </location>
</feature>
<dbReference type="SUPFAM" id="SSF53323">
    <property type="entry name" value="Pyruvate-ferredoxin oxidoreductase, PFOR, domain III"/>
    <property type="match status" value="1"/>
</dbReference>
<feature type="region of interest" description="Disordered" evidence="2">
    <location>
        <begin position="217"/>
        <end position="256"/>
    </location>
</feature>
<proteinExistence type="predicted"/>
<evidence type="ECO:0000313" key="6">
    <source>
        <dbReference type="Proteomes" id="UP000181897"/>
    </source>
</evidence>
<sequence length="533" mass="57829">MNMPLQQKTPDAKIGEIIKLAVMAVGGQGGGVLTNWIEALARSQGYVCQATSVAGVAQRTGATIYYIEMAKKADLEPVFALAPAGGDVDVLIAAEMIEVGRAIMRGFVTPDRTTLIGSTHRALAVSEKMTPGDGIADADEVRAAAEVASQKLVLADMDGLAVAQGSVISSSLFGALAGSGALPFPRSAFEDAIRASGKGVEASLRAFAAGYDAAQLGVDTGDGPEEGKAPELSGPQPKAGGLTAPEETERAPALTGPDREMDRWTELLGRAEALPDPVREIAVPGLMKVVDFQDCTYGEAYLDRVEEIVEKDTAERDWLLAATAAKYIANAMAYDDIIRVADLKTRAPRMARIQTEMGAKEGQLMELTEFFHPRSEEIVSLLPARLGARWEANPRRMAQIDRWFNKGRRLRTHSLRSFLLLHFLGGLKGYRVKTRRHEVEMAHLEQWLKDSLEPLSEDYALSVELLKNRRLIKGYSDTHARGLTKFATVMNAAKLLRGREDAAEWMNRIREAALQDAEGKALEGAIQTVRSFA</sequence>
<keyword evidence="5" id="KW-0670">Pyruvate</keyword>
<protein>
    <submittedName>
        <fullName evidence="5">Indolepyruvate oxidoreductase subunit B</fullName>
    </submittedName>
</protein>
<keyword evidence="6" id="KW-1185">Reference proteome</keyword>
<dbReference type="InterPro" id="IPR052198">
    <property type="entry name" value="IorB_Oxidoreductase"/>
</dbReference>
<keyword evidence="1" id="KW-0560">Oxidoreductase</keyword>
<evidence type="ECO:0000313" key="5">
    <source>
        <dbReference type="EMBL" id="APE45121.1"/>
    </source>
</evidence>
<dbReference type="OrthoDB" id="1490270at2"/>
<dbReference type="STRING" id="1917485.BOO69_18145"/>
<dbReference type="KEGG" id="suam:BOO69_18145"/>
<name>A0A1J0WL77_9RHOB</name>
<dbReference type="NCBIfam" id="NF006179">
    <property type="entry name" value="PRK08312.1"/>
    <property type="match status" value="1"/>
</dbReference>
<dbReference type="Gene3D" id="3.40.920.10">
    <property type="entry name" value="Pyruvate-ferredoxin oxidoreductase, PFOR, domain III"/>
    <property type="match status" value="1"/>
</dbReference>
<feature type="domain" description="DUF6537" evidence="4">
    <location>
        <begin position="278"/>
        <end position="491"/>
    </location>
</feature>
<dbReference type="InterPro" id="IPR002869">
    <property type="entry name" value="Pyrv_flavodox_OxRed_cen"/>
</dbReference>
<dbReference type="EMBL" id="CP018076">
    <property type="protein sequence ID" value="APE45121.1"/>
    <property type="molecule type" value="Genomic_DNA"/>
</dbReference>
<evidence type="ECO:0000256" key="2">
    <source>
        <dbReference type="SAM" id="MobiDB-lite"/>
    </source>
</evidence>
<dbReference type="InterPro" id="IPR019752">
    <property type="entry name" value="Pyrv/ketoisovalerate_OxRed_cat"/>
</dbReference>
<organism evidence="5 6">
    <name type="scientific">Sulfitobacter alexandrii</name>
    <dbReference type="NCBI Taxonomy" id="1917485"/>
    <lineage>
        <taxon>Bacteria</taxon>
        <taxon>Pseudomonadati</taxon>
        <taxon>Pseudomonadota</taxon>
        <taxon>Alphaproteobacteria</taxon>
        <taxon>Rhodobacterales</taxon>
        <taxon>Roseobacteraceae</taxon>
        <taxon>Sulfitobacter</taxon>
    </lineage>
</organism>
<dbReference type="GO" id="GO:0016903">
    <property type="term" value="F:oxidoreductase activity, acting on the aldehyde or oxo group of donors"/>
    <property type="evidence" value="ECO:0007669"/>
    <property type="project" value="InterPro"/>
</dbReference>
<dbReference type="AlphaFoldDB" id="A0A1J0WL77"/>
<evidence type="ECO:0000256" key="1">
    <source>
        <dbReference type="ARBA" id="ARBA00023002"/>
    </source>
</evidence>
<reference evidence="5 6" key="1">
    <citation type="submission" date="2016-11" db="EMBL/GenBank/DDBJ databases">
        <title>Complete genome sequence of Sulfitobacter sp. AM1-D1, a toxic bacteria associated with marine dinoflagellate Alexandrium minutum in East China Sea.</title>
        <authorList>
            <person name="Yang Q."/>
            <person name="Zhang X."/>
            <person name="Tian X."/>
        </authorList>
    </citation>
    <scope>NUCLEOTIDE SEQUENCE [LARGE SCALE GENOMIC DNA]</scope>
    <source>
        <strain evidence="5 6">AM1-D1</strain>
    </source>
</reference>
<dbReference type="Pfam" id="PF20169">
    <property type="entry name" value="DUF6537"/>
    <property type="match status" value="1"/>
</dbReference>
<dbReference type="RefSeq" id="WP_071973468.1">
    <property type="nucleotide sequence ID" value="NZ_CP018076.1"/>
</dbReference>
<evidence type="ECO:0000259" key="4">
    <source>
        <dbReference type="Pfam" id="PF20169"/>
    </source>
</evidence>
<dbReference type="Pfam" id="PF01558">
    <property type="entry name" value="POR"/>
    <property type="match status" value="1"/>
</dbReference>
<evidence type="ECO:0000259" key="3">
    <source>
        <dbReference type="Pfam" id="PF01558"/>
    </source>
</evidence>
<gene>
    <name evidence="5" type="ORF">BOO69_18145</name>
</gene>